<feature type="domain" description="NAD(P)-binding" evidence="1">
    <location>
        <begin position="8"/>
        <end position="191"/>
    </location>
</feature>
<dbReference type="PATRIC" id="fig|316.101.peg.4124"/>
<dbReference type="SUPFAM" id="SSF51735">
    <property type="entry name" value="NAD(P)-binding Rossmann-fold domains"/>
    <property type="match status" value="1"/>
</dbReference>
<evidence type="ECO:0000313" key="2">
    <source>
        <dbReference type="EMBL" id="KJH85250.1"/>
    </source>
</evidence>
<dbReference type="Gene3D" id="3.40.50.720">
    <property type="entry name" value="NAD(P)-binding Rossmann-like Domain"/>
    <property type="match status" value="1"/>
</dbReference>
<dbReference type="EMBL" id="JYHV01000001">
    <property type="protein sequence ID" value="KJH85250.1"/>
    <property type="molecule type" value="Genomic_DNA"/>
</dbReference>
<evidence type="ECO:0000259" key="1">
    <source>
        <dbReference type="Pfam" id="PF13460"/>
    </source>
</evidence>
<dbReference type="InterPro" id="IPR036291">
    <property type="entry name" value="NAD(P)-bd_dom_sf"/>
</dbReference>
<dbReference type="InterPro" id="IPR051606">
    <property type="entry name" value="Polyketide_Oxido-like"/>
</dbReference>
<dbReference type="GO" id="GO:0016646">
    <property type="term" value="F:oxidoreductase activity, acting on the CH-NH group of donors, NAD or NADP as acceptor"/>
    <property type="evidence" value="ECO:0007669"/>
    <property type="project" value="TreeGrafter"/>
</dbReference>
<sequence>MSHIALIGASGSAGSRILKELSDRGHRVTAIARNPERIAARVGVTAVKGDAQDLQGLASTLRGHDAVVSAVNFTSSEPHTLIEAVRASGVKRYLVVGGAGSLEAAPGQRVIDLPDFPEAYKAEASRGAAFLEQLKQETELEWTLLSPSAEFVPGERTGQFRLGKDALLSNEHGSRISFEDYAVALVDEIEHPAHIRQRFTVGY</sequence>
<dbReference type="AlphaFoldDB" id="A0A0D9AW53"/>
<name>A0A0D9AW53_STUST</name>
<proteinExistence type="predicted"/>
<dbReference type="RefSeq" id="WP_045160019.1">
    <property type="nucleotide sequence ID" value="NZ_JYHV01000001.1"/>
</dbReference>
<dbReference type="PANTHER" id="PTHR43355:SF2">
    <property type="entry name" value="FLAVIN REDUCTASE (NADPH)"/>
    <property type="match status" value="1"/>
</dbReference>
<dbReference type="InterPro" id="IPR016040">
    <property type="entry name" value="NAD(P)-bd_dom"/>
</dbReference>
<evidence type="ECO:0000313" key="3">
    <source>
        <dbReference type="Proteomes" id="UP000032487"/>
    </source>
</evidence>
<dbReference type="Proteomes" id="UP000032487">
    <property type="component" value="Unassembled WGS sequence"/>
</dbReference>
<reference evidence="2 3" key="1">
    <citation type="submission" date="2015-02" db="EMBL/GenBank/DDBJ databases">
        <title>Draft genome sequence of Pseudomonas stutzeri NT0128 isolated from wheat (Triticum turgidum) rhizosphere.</title>
        <authorList>
            <person name="Tovi N."/>
            <person name="Frenk S."/>
            <person name="Hadar Y."/>
            <person name="Minz D."/>
        </authorList>
    </citation>
    <scope>NUCLEOTIDE SEQUENCE [LARGE SCALE GENOMIC DNA]</scope>
    <source>
        <strain evidence="2 3">NT0128</strain>
    </source>
</reference>
<accession>A0A0D9AW53</accession>
<gene>
    <name evidence="2" type="ORF">UF78_00315</name>
</gene>
<dbReference type="Pfam" id="PF13460">
    <property type="entry name" value="NAD_binding_10"/>
    <property type="match status" value="1"/>
</dbReference>
<protein>
    <submittedName>
        <fullName evidence="2">3-beta hydroxysteroid dehydrogenase</fullName>
    </submittedName>
</protein>
<dbReference type="OrthoDB" id="7352421at2"/>
<dbReference type="CDD" id="cd05244">
    <property type="entry name" value="BVR-B_like_SDR_a"/>
    <property type="match status" value="1"/>
</dbReference>
<dbReference type="PANTHER" id="PTHR43355">
    <property type="entry name" value="FLAVIN REDUCTASE (NADPH)"/>
    <property type="match status" value="1"/>
</dbReference>
<comment type="caution">
    <text evidence="2">The sequence shown here is derived from an EMBL/GenBank/DDBJ whole genome shotgun (WGS) entry which is preliminary data.</text>
</comment>
<organism evidence="2 3">
    <name type="scientific">Stutzerimonas stutzeri</name>
    <name type="common">Pseudomonas stutzeri</name>
    <dbReference type="NCBI Taxonomy" id="316"/>
    <lineage>
        <taxon>Bacteria</taxon>
        <taxon>Pseudomonadati</taxon>
        <taxon>Pseudomonadota</taxon>
        <taxon>Gammaproteobacteria</taxon>
        <taxon>Pseudomonadales</taxon>
        <taxon>Pseudomonadaceae</taxon>
        <taxon>Stutzerimonas</taxon>
    </lineage>
</organism>